<accession>A0A4R9BKS5</accession>
<evidence type="ECO:0000313" key="2">
    <source>
        <dbReference type="Proteomes" id="UP000297626"/>
    </source>
</evidence>
<proteinExistence type="predicted"/>
<keyword evidence="2" id="KW-1185">Reference proteome</keyword>
<gene>
    <name evidence="1" type="ORF">E3T51_11570</name>
</gene>
<reference evidence="1 2" key="1">
    <citation type="submission" date="2019-03" db="EMBL/GenBank/DDBJ databases">
        <title>Genomics of glacier-inhabiting Cryobacterium strains.</title>
        <authorList>
            <person name="Liu Q."/>
            <person name="Xin Y.-H."/>
        </authorList>
    </citation>
    <scope>NUCLEOTIDE SEQUENCE [LARGE SCALE GENOMIC DNA]</scope>
    <source>
        <strain evidence="1 2">Sr54</strain>
    </source>
</reference>
<sequence>MEILLGNAFDDTPDAAERNATCGVPLPPDFVAFGDNQKSRMSVSSERSPYIIDMGFIGYARIPTPGENPDGQTDALAVDGCIRVFVAPASEVGAKRSALDDLLARGTIYRHLGDSTSLSLSRH</sequence>
<dbReference type="Proteomes" id="UP000297626">
    <property type="component" value="Unassembled WGS sequence"/>
</dbReference>
<dbReference type="EMBL" id="SOHN01000015">
    <property type="protein sequence ID" value="TFD86584.1"/>
    <property type="molecule type" value="Genomic_DNA"/>
</dbReference>
<evidence type="ECO:0000313" key="1">
    <source>
        <dbReference type="EMBL" id="TFD86584.1"/>
    </source>
</evidence>
<organism evidence="1 2">
    <name type="scientific">Cryobacterium serini</name>
    <dbReference type="NCBI Taxonomy" id="1259201"/>
    <lineage>
        <taxon>Bacteria</taxon>
        <taxon>Bacillati</taxon>
        <taxon>Actinomycetota</taxon>
        <taxon>Actinomycetes</taxon>
        <taxon>Micrococcales</taxon>
        <taxon>Microbacteriaceae</taxon>
        <taxon>Cryobacterium</taxon>
    </lineage>
</organism>
<comment type="caution">
    <text evidence="1">The sequence shown here is derived from an EMBL/GenBank/DDBJ whole genome shotgun (WGS) entry which is preliminary data.</text>
</comment>
<dbReference type="RefSeq" id="WP_134529966.1">
    <property type="nucleotide sequence ID" value="NZ_SOHN01000015.1"/>
</dbReference>
<name>A0A4R9BKS5_9MICO</name>
<protein>
    <submittedName>
        <fullName evidence="1">Uncharacterized protein</fullName>
    </submittedName>
</protein>
<dbReference type="AlphaFoldDB" id="A0A4R9BKS5"/>